<keyword evidence="5 6" id="KW-0949">S-adenosyl-L-methionine</keyword>
<dbReference type="SUPFAM" id="SSF53335">
    <property type="entry name" value="S-adenosyl-L-methionine-dependent methyltransferases"/>
    <property type="match status" value="1"/>
</dbReference>
<dbReference type="SUPFAM" id="SSF81799">
    <property type="entry name" value="Putative methyltransferase TM0872, insert domain"/>
    <property type="match status" value="1"/>
</dbReference>
<protein>
    <recommendedName>
        <fullName evidence="6">Ribosomal RNA small subunit methyltransferase H</fullName>
        <ecNumber evidence="6">2.1.1.199</ecNumber>
    </recommendedName>
    <alternativeName>
        <fullName evidence="6">16S rRNA m(4)C1402 methyltransferase</fullName>
    </alternativeName>
    <alternativeName>
        <fullName evidence="6">rRNA (cytosine-N(4)-)-methyltransferase RsmH</fullName>
    </alternativeName>
</protein>
<keyword evidence="4 6" id="KW-0808">Transferase</keyword>
<dbReference type="InterPro" id="IPR029063">
    <property type="entry name" value="SAM-dependent_MTases_sf"/>
</dbReference>
<evidence type="ECO:0000313" key="8">
    <source>
        <dbReference type="EMBL" id="KAB2931341.1"/>
    </source>
</evidence>
<feature type="binding site" evidence="6">
    <location>
        <position position="142"/>
    </location>
    <ligand>
        <name>S-adenosyl-L-methionine</name>
        <dbReference type="ChEBI" id="CHEBI:59789"/>
    </ligand>
</feature>
<evidence type="ECO:0000256" key="4">
    <source>
        <dbReference type="ARBA" id="ARBA00022679"/>
    </source>
</evidence>
<keyword evidence="6" id="KW-0963">Cytoplasm</keyword>
<dbReference type="Gene3D" id="1.10.150.170">
    <property type="entry name" value="Putative methyltransferase TM0872, insert domain"/>
    <property type="match status" value="1"/>
</dbReference>
<evidence type="ECO:0000256" key="7">
    <source>
        <dbReference type="SAM" id="MobiDB-lite"/>
    </source>
</evidence>
<dbReference type="Gene3D" id="3.40.50.150">
    <property type="entry name" value="Vaccinia Virus protein VP39"/>
    <property type="match status" value="1"/>
</dbReference>
<dbReference type="PANTHER" id="PTHR11265:SF0">
    <property type="entry name" value="12S RRNA N4-METHYLCYTIDINE METHYLTRANSFERASE"/>
    <property type="match status" value="1"/>
</dbReference>
<evidence type="ECO:0000256" key="3">
    <source>
        <dbReference type="ARBA" id="ARBA00022603"/>
    </source>
</evidence>
<comment type="caution">
    <text evidence="8">The sequence shown here is derived from an EMBL/GenBank/DDBJ whole genome shotgun (WGS) entry which is preliminary data.</text>
</comment>
<dbReference type="Proteomes" id="UP000460298">
    <property type="component" value="Unassembled WGS sequence"/>
</dbReference>
<evidence type="ECO:0000256" key="5">
    <source>
        <dbReference type="ARBA" id="ARBA00022691"/>
    </source>
</evidence>
<feature type="binding site" evidence="6">
    <location>
        <position position="169"/>
    </location>
    <ligand>
        <name>S-adenosyl-L-methionine</name>
        <dbReference type="ChEBI" id="CHEBI:59789"/>
    </ligand>
</feature>
<comment type="subcellular location">
    <subcellularLocation>
        <location evidence="6">Cytoplasm</location>
    </subcellularLocation>
</comment>
<dbReference type="NCBIfam" id="TIGR00006">
    <property type="entry name" value="16S rRNA (cytosine(1402)-N(4))-methyltransferase RsmH"/>
    <property type="match status" value="1"/>
</dbReference>
<feature type="binding site" evidence="6">
    <location>
        <position position="106"/>
    </location>
    <ligand>
        <name>S-adenosyl-L-methionine</name>
        <dbReference type="ChEBI" id="CHEBI:59789"/>
    </ligand>
</feature>
<dbReference type="EMBL" id="WBUI01000014">
    <property type="protein sequence ID" value="KAB2931341.1"/>
    <property type="molecule type" value="Genomic_DNA"/>
</dbReference>
<reference evidence="8 9" key="1">
    <citation type="submission" date="2019-10" db="EMBL/GenBank/DDBJ databases">
        <title>Extracellular Electron Transfer in a Candidatus Methanoperedens spp. Enrichment Culture.</title>
        <authorList>
            <person name="Berger S."/>
            <person name="Rangel Shaw D."/>
            <person name="Berben T."/>
            <person name="In 'T Zandt M."/>
            <person name="Frank J."/>
            <person name="Reimann J."/>
            <person name="Jetten M.S.M."/>
            <person name="Welte C.U."/>
        </authorList>
    </citation>
    <scope>NUCLEOTIDE SEQUENCE [LARGE SCALE GENOMIC DNA]</scope>
    <source>
        <strain evidence="8">SB12</strain>
    </source>
</reference>
<feature type="binding site" evidence="6">
    <location>
        <position position="162"/>
    </location>
    <ligand>
        <name>S-adenosyl-L-methionine</name>
        <dbReference type="ChEBI" id="CHEBI:59789"/>
    </ligand>
</feature>
<comment type="catalytic activity">
    <reaction evidence="6">
        <text>cytidine(1402) in 16S rRNA + S-adenosyl-L-methionine = N(4)-methylcytidine(1402) in 16S rRNA + S-adenosyl-L-homocysteine + H(+)</text>
        <dbReference type="Rhea" id="RHEA:42928"/>
        <dbReference type="Rhea" id="RHEA-COMP:10286"/>
        <dbReference type="Rhea" id="RHEA-COMP:10287"/>
        <dbReference type="ChEBI" id="CHEBI:15378"/>
        <dbReference type="ChEBI" id="CHEBI:57856"/>
        <dbReference type="ChEBI" id="CHEBI:59789"/>
        <dbReference type="ChEBI" id="CHEBI:74506"/>
        <dbReference type="ChEBI" id="CHEBI:82748"/>
        <dbReference type="EC" id="2.1.1.199"/>
    </reaction>
</comment>
<keyword evidence="2 6" id="KW-0698">rRNA processing</keyword>
<evidence type="ECO:0000313" key="9">
    <source>
        <dbReference type="Proteomes" id="UP000460298"/>
    </source>
</evidence>
<name>A0A833H0C7_9LEPT</name>
<dbReference type="InterPro" id="IPR023397">
    <property type="entry name" value="SAM-dep_MeTrfase_MraW_recog"/>
</dbReference>
<sequence>MANVSVYRGPVGGRNKRRERLGLSESSERERIEVSPLAPIPESLHLKRFIQDHSIDHVPVLFEPVLQSLAGLENEAPVILDGTLGEAGHTRGMLRLRPDATVIALDRDEQMLERAKQRLSADGFRLSERPDRGAVCLFHAPFSEAASLLAEKGLAVDFLLCDFGVAMFHFSQAGRGFSFRDSDLDMRLDSRLGQTAADLLNRLPEEELARIFFEYGEERQSRPIARSIVEARPIVSASQLTDCVLSVLIRRRDRSGRREFIRDSDAARVFQALRIAVNGEIEQIETLVQSISAILNPGGRAALISFHSLEDRPVKKGFQSLASQGFRILTRKAVAPDEEELKLNPAARSAKLRVIERLRATEP</sequence>
<evidence type="ECO:0000256" key="1">
    <source>
        <dbReference type="ARBA" id="ARBA00010396"/>
    </source>
</evidence>
<gene>
    <name evidence="6 8" type="primary">rsmH</name>
    <name evidence="8" type="ORF">F9K24_13960</name>
</gene>
<dbReference type="PANTHER" id="PTHR11265">
    <property type="entry name" value="S-ADENOSYL-METHYLTRANSFERASE MRAW"/>
    <property type="match status" value="1"/>
</dbReference>
<dbReference type="PIRSF" id="PIRSF004486">
    <property type="entry name" value="MraW"/>
    <property type="match status" value="1"/>
</dbReference>
<feature type="region of interest" description="Disordered" evidence="7">
    <location>
        <begin position="1"/>
        <end position="24"/>
    </location>
</feature>
<feature type="binding site" evidence="6">
    <location>
        <begin position="87"/>
        <end position="89"/>
    </location>
    <ligand>
        <name>S-adenosyl-L-methionine</name>
        <dbReference type="ChEBI" id="CHEBI:59789"/>
    </ligand>
</feature>
<dbReference type="Pfam" id="PF01795">
    <property type="entry name" value="Methyltransf_5"/>
    <property type="match status" value="1"/>
</dbReference>
<dbReference type="GO" id="GO:0070475">
    <property type="term" value="P:rRNA base methylation"/>
    <property type="evidence" value="ECO:0007669"/>
    <property type="project" value="UniProtKB-UniRule"/>
</dbReference>
<accession>A0A833H0C7</accession>
<organism evidence="8 9">
    <name type="scientific">Leptonema illini</name>
    <dbReference type="NCBI Taxonomy" id="183"/>
    <lineage>
        <taxon>Bacteria</taxon>
        <taxon>Pseudomonadati</taxon>
        <taxon>Spirochaetota</taxon>
        <taxon>Spirochaetia</taxon>
        <taxon>Leptospirales</taxon>
        <taxon>Leptospiraceae</taxon>
        <taxon>Leptonema</taxon>
    </lineage>
</organism>
<dbReference type="InterPro" id="IPR002903">
    <property type="entry name" value="RsmH"/>
</dbReference>
<comment type="similarity">
    <text evidence="1 6">Belongs to the methyltransferase superfamily. RsmH family.</text>
</comment>
<evidence type="ECO:0000256" key="6">
    <source>
        <dbReference type="HAMAP-Rule" id="MF_01007"/>
    </source>
</evidence>
<dbReference type="AlphaFoldDB" id="A0A833H0C7"/>
<dbReference type="GO" id="GO:0005737">
    <property type="term" value="C:cytoplasm"/>
    <property type="evidence" value="ECO:0007669"/>
    <property type="project" value="UniProtKB-SubCell"/>
</dbReference>
<dbReference type="HAMAP" id="MF_01007">
    <property type="entry name" value="16SrRNA_methyltr_H"/>
    <property type="match status" value="1"/>
</dbReference>
<comment type="function">
    <text evidence="6">Specifically methylates the N4 position of cytidine in position 1402 (C1402) of 16S rRNA.</text>
</comment>
<dbReference type="EC" id="2.1.1.199" evidence="6"/>
<dbReference type="GO" id="GO:0071424">
    <property type="term" value="F:rRNA (cytosine-N4-)-methyltransferase activity"/>
    <property type="evidence" value="ECO:0007669"/>
    <property type="project" value="UniProtKB-UniRule"/>
</dbReference>
<keyword evidence="3 6" id="KW-0489">Methyltransferase</keyword>
<evidence type="ECO:0000256" key="2">
    <source>
        <dbReference type="ARBA" id="ARBA00022552"/>
    </source>
</evidence>
<proteinExistence type="inferred from homology"/>